<evidence type="ECO:0000256" key="2">
    <source>
        <dbReference type="ARBA" id="ARBA00022729"/>
    </source>
</evidence>
<dbReference type="InterPro" id="IPR011990">
    <property type="entry name" value="TPR-like_helical_dom_sf"/>
</dbReference>
<dbReference type="PROSITE" id="PS50835">
    <property type="entry name" value="IG_LIKE"/>
    <property type="match status" value="2"/>
</dbReference>
<evidence type="ECO:0000256" key="10">
    <source>
        <dbReference type="SAM" id="Phobius"/>
    </source>
</evidence>
<feature type="transmembrane region" description="Helical" evidence="10">
    <location>
        <begin position="1130"/>
        <end position="1152"/>
    </location>
</feature>
<keyword evidence="8" id="KW-0802">TPR repeat</keyword>
<evidence type="ECO:0000313" key="13">
    <source>
        <dbReference type="EMBL" id="KAF4105602.1"/>
    </source>
</evidence>
<evidence type="ECO:0000256" key="1">
    <source>
        <dbReference type="ARBA" id="ARBA00004370"/>
    </source>
</evidence>
<organism evidence="13 14">
    <name type="scientific">Onychostoma macrolepis</name>
    <dbReference type="NCBI Taxonomy" id="369639"/>
    <lineage>
        <taxon>Eukaryota</taxon>
        <taxon>Metazoa</taxon>
        <taxon>Chordata</taxon>
        <taxon>Craniata</taxon>
        <taxon>Vertebrata</taxon>
        <taxon>Euteleostomi</taxon>
        <taxon>Actinopterygii</taxon>
        <taxon>Neopterygii</taxon>
        <taxon>Teleostei</taxon>
        <taxon>Ostariophysi</taxon>
        <taxon>Cypriniformes</taxon>
        <taxon>Cyprinidae</taxon>
        <taxon>Acrossocheilinae</taxon>
        <taxon>Onychostoma</taxon>
    </lineage>
</organism>
<dbReference type="Gene3D" id="3.30.70.330">
    <property type="match status" value="1"/>
</dbReference>
<reference evidence="13 14" key="1">
    <citation type="submission" date="2020-04" db="EMBL/GenBank/DDBJ databases">
        <title>Chromosome-level genome assembly of a cyprinid fish Onychostoma macrolepis by integration of Nanopore Sequencing, Bionano and Hi-C technology.</title>
        <authorList>
            <person name="Wang D."/>
        </authorList>
    </citation>
    <scope>NUCLEOTIDE SEQUENCE [LARGE SCALE GENOMIC DNA]</scope>
    <source>
        <strain evidence="13">SWU-2019</strain>
        <tissue evidence="13">Muscle</tissue>
    </source>
</reference>
<dbReference type="Gene3D" id="1.25.40.10">
    <property type="entry name" value="Tetratricopeptide repeat domain"/>
    <property type="match status" value="1"/>
</dbReference>
<dbReference type="SMART" id="SM00360">
    <property type="entry name" value="RRM"/>
    <property type="match status" value="1"/>
</dbReference>
<dbReference type="GO" id="GO:1903037">
    <property type="term" value="P:regulation of leukocyte cell-cell adhesion"/>
    <property type="evidence" value="ECO:0007669"/>
    <property type="project" value="UniProtKB-ARBA"/>
</dbReference>
<feature type="domain" description="RRM" evidence="11">
    <location>
        <begin position="490"/>
        <end position="562"/>
    </location>
</feature>
<dbReference type="GO" id="GO:0016020">
    <property type="term" value="C:membrane"/>
    <property type="evidence" value="ECO:0007669"/>
    <property type="project" value="UniProtKB-SubCell"/>
</dbReference>
<dbReference type="SMART" id="SM00406">
    <property type="entry name" value="IGv"/>
    <property type="match status" value="2"/>
</dbReference>
<dbReference type="Proteomes" id="UP000579812">
    <property type="component" value="Unassembled WGS sequence"/>
</dbReference>
<evidence type="ECO:0000256" key="7">
    <source>
        <dbReference type="PROSITE-ProRule" id="PRU00176"/>
    </source>
</evidence>
<keyword evidence="6" id="KW-0393">Immunoglobulin domain</keyword>
<evidence type="ECO:0000256" key="9">
    <source>
        <dbReference type="SAM" id="MobiDB-lite"/>
    </source>
</evidence>
<keyword evidence="3 10" id="KW-0472">Membrane</keyword>
<dbReference type="InterPro" id="IPR036179">
    <property type="entry name" value="Ig-like_dom_sf"/>
</dbReference>
<dbReference type="CDD" id="cd00590">
    <property type="entry name" value="RRM_SF"/>
    <property type="match status" value="1"/>
</dbReference>
<evidence type="ECO:0000256" key="6">
    <source>
        <dbReference type="ARBA" id="ARBA00023319"/>
    </source>
</evidence>
<gene>
    <name evidence="13" type="ORF">G5714_013264</name>
</gene>
<feature type="compositionally biased region" description="Acidic residues" evidence="9">
    <location>
        <begin position="208"/>
        <end position="221"/>
    </location>
</feature>
<feature type="transmembrane region" description="Helical" evidence="10">
    <location>
        <begin position="814"/>
        <end position="838"/>
    </location>
</feature>
<keyword evidence="10" id="KW-1133">Transmembrane helix</keyword>
<dbReference type="SUPFAM" id="SSF48452">
    <property type="entry name" value="TPR-like"/>
    <property type="match status" value="1"/>
</dbReference>
<dbReference type="SUPFAM" id="SSF48726">
    <property type="entry name" value="Immunoglobulin"/>
    <property type="match status" value="2"/>
</dbReference>
<dbReference type="SMART" id="SM00408">
    <property type="entry name" value="IGc2"/>
    <property type="match status" value="2"/>
</dbReference>
<dbReference type="SUPFAM" id="SSF54928">
    <property type="entry name" value="RNA-binding domain, RBD"/>
    <property type="match status" value="1"/>
</dbReference>
<feature type="repeat" description="TPR" evidence="8">
    <location>
        <begin position="292"/>
        <end position="325"/>
    </location>
</feature>
<dbReference type="InterPro" id="IPR000504">
    <property type="entry name" value="RRM_dom"/>
</dbReference>
<evidence type="ECO:0000256" key="5">
    <source>
        <dbReference type="ARBA" id="ARBA00023180"/>
    </source>
</evidence>
<dbReference type="PROSITE" id="PS50005">
    <property type="entry name" value="TPR"/>
    <property type="match status" value="1"/>
</dbReference>
<dbReference type="AlphaFoldDB" id="A0A7J6CIP4"/>
<feature type="transmembrane region" description="Helical" evidence="10">
    <location>
        <begin position="920"/>
        <end position="939"/>
    </location>
</feature>
<proteinExistence type="predicted"/>
<dbReference type="Pfam" id="PF00076">
    <property type="entry name" value="RRM_1"/>
    <property type="match status" value="1"/>
</dbReference>
<dbReference type="Gene3D" id="2.60.40.10">
    <property type="entry name" value="Immunoglobulins"/>
    <property type="match status" value="2"/>
</dbReference>
<keyword evidence="4" id="KW-1015">Disulfide bond</keyword>
<feature type="transmembrane region" description="Helical" evidence="10">
    <location>
        <begin position="1065"/>
        <end position="1087"/>
    </location>
</feature>
<dbReference type="InterPro" id="IPR012677">
    <property type="entry name" value="Nucleotide-bd_a/b_plait_sf"/>
</dbReference>
<dbReference type="Pfam" id="PF07686">
    <property type="entry name" value="V-set"/>
    <property type="match status" value="2"/>
</dbReference>
<accession>A0A7J6CIP4</accession>
<feature type="region of interest" description="Disordered" evidence="9">
    <location>
        <begin position="242"/>
        <end position="279"/>
    </location>
</feature>
<feature type="compositionally biased region" description="Basic and acidic residues" evidence="9">
    <location>
        <begin position="146"/>
        <end position="182"/>
    </location>
</feature>
<dbReference type="Gene3D" id="1.10.8.10">
    <property type="entry name" value="DNA helicase RuvA subunit, C-terminal domain"/>
    <property type="match status" value="1"/>
</dbReference>
<sequence>MSRKNTIGPEHFRLRGNERLMRTHEAMVDFINDRPTNHSFLDALSFGYGFVPELDRFAAQFTGYEGSSDEDYYYDDDDDDRYAIRTNNRYCGFPRNFLERSLPKASRHITAEEAERNAKELMDEEEKLKKKAEKKKQKKMRQKERRRLEKLEKENADKEEKLVQVDPGPEKTKHADKNENKIKNKNCSSVPPGPQCASAPVQSSDSSSGEDSEEDSTMEPEELDMNSCFVSNAAAIAKCKLEQNPKPDKKHAQANSRKPHGSEQKDTTPPQKQVDDKKSEEFVNANDLITRSMELAVFGNEYAVSGNLEMAVKYFTDAIKHNPKEYKLFGNRSYCYEKMLQYEKALNDADIALSMNPKWIKGLYRKGKALVGLKRYYEARLAYNEVLKLDSTCKDAAEEMMRVQLMQLMEMGFTKEQSSNALILHGTVEKALESLSGLSGLSPVLVPEFMSVKQNPQPPAKFPLRPLPQNQPHPSMPNASSVHHHPPELFPIWVGDLVPSITEPKLYDLFRSVGHVHSVRVLQMRHCAFVNYTKKEDCEKAIEDFHGYAIDGTILVVRYPDRIHTPALLTSEGLLVQGPAQPLVARLGGSITLPCSVETPLPVEELEIEWKRTDEEALVHLFQNGQDRPEAQHQSYRDRAHFFSEQIFKGNFSILLENTTVADTGIYRCVVYSYQDVGEISVTIQHVERVVVTGEAEIVFARVGEDVVLNCMVDSHIPPQRFDEVSWKKVDKSPDIIPVLLFQNGTIFPGSSHKRYRDRAEFFREEIPKGNFSIRLKNVQTADKGEYMCEVHTEKSVSSATVEIGRLGMSALHIITLILCFISLLLTFVLSIPVTIYISKKDIGTKPMYANYLQVVCPNICLSIAFVLWGVIEGSVVEVTMCATINLTRIILLFLMAPYFNWDTTVSVNFPGYIHRIIEFVAIPIAYLLISTAFCSAVLHDLWNTSQWTQAVLVSVGIILLSSMPAVFRALNNVCFTQFFDIHSSVRFIIESLGHVLMQSSNFLQMRLLFFRSSSVDESMIIMTYAFGGISAAISLIVLPIPAIRQYLCSRLGNFQLFALIWRCYLVWVTVMVVTLIGHSAFILFYLNKILEYTNERFGWIFVTVLLHVLTAISPSRFPRKVPDVIYTSLYMYGVAGLPVINSVSLATELILQLYKGERTVDDLRVIVLAFESIMSGVWLVLQIHAYWAVSGRNVQNELYTLRDFTTQCTLQQGDIESDFLENHLSEIQRCQPEAAPFLEEEQDQEV</sequence>
<evidence type="ECO:0000256" key="3">
    <source>
        <dbReference type="ARBA" id="ARBA00023136"/>
    </source>
</evidence>
<dbReference type="InterPro" id="IPR019734">
    <property type="entry name" value="TPR_rpt"/>
</dbReference>
<dbReference type="PANTHER" id="PTHR47678:SF1">
    <property type="entry name" value="TETRATRICOPEPTIDE REPEAT PROTEIN 31"/>
    <property type="match status" value="1"/>
</dbReference>
<feature type="compositionally biased region" description="Pro residues" evidence="9">
    <location>
        <begin position="460"/>
        <end position="475"/>
    </location>
</feature>
<dbReference type="CDD" id="cd14270">
    <property type="entry name" value="UBA"/>
    <property type="match status" value="1"/>
</dbReference>
<name>A0A7J6CIP4_9TELE</name>
<dbReference type="SMART" id="SM00028">
    <property type="entry name" value="TPR"/>
    <property type="match status" value="3"/>
</dbReference>
<dbReference type="GO" id="GO:0050863">
    <property type="term" value="P:regulation of T cell activation"/>
    <property type="evidence" value="ECO:0007669"/>
    <property type="project" value="UniProtKB-ARBA"/>
</dbReference>
<dbReference type="InterPro" id="IPR013783">
    <property type="entry name" value="Ig-like_fold"/>
</dbReference>
<feature type="transmembrane region" description="Helical" evidence="10">
    <location>
        <begin position="951"/>
        <end position="968"/>
    </location>
</feature>
<keyword evidence="14" id="KW-1185">Reference proteome</keyword>
<feature type="transmembrane region" description="Helical" evidence="10">
    <location>
        <begin position="1099"/>
        <end position="1118"/>
    </location>
</feature>
<evidence type="ECO:0000256" key="4">
    <source>
        <dbReference type="ARBA" id="ARBA00023157"/>
    </source>
</evidence>
<dbReference type="GO" id="GO:0003723">
    <property type="term" value="F:RNA binding"/>
    <property type="evidence" value="ECO:0007669"/>
    <property type="project" value="UniProtKB-UniRule"/>
</dbReference>
<feature type="transmembrane region" description="Helical" evidence="10">
    <location>
        <begin position="1164"/>
        <end position="1188"/>
    </location>
</feature>
<keyword evidence="5" id="KW-0325">Glycoprotein</keyword>
<feature type="transmembrane region" description="Helical" evidence="10">
    <location>
        <begin position="879"/>
        <end position="900"/>
    </location>
</feature>
<feature type="transmembrane region" description="Helical" evidence="10">
    <location>
        <begin position="850"/>
        <end position="872"/>
    </location>
</feature>
<dbReference type="InterPro" id="IPR035979">
    <property type="entry name" value="RBD_domain_sf"/>
</dbReference>
<feature type="compositionally biased region" description="Basic residues" evidence="9">
    <location>
        <begin position="129"/>
        <end position="145"/>
    </location>
</feature>
<evidence type="ECO:0000256" key="8">
    <source>
        <dbReference type="PROSITE-ProRule" id="PRU00339"/>
    </source>
</evidence>
<keyword evidence="7" id="KW-0694">RNA-binding</keyword>
<dbReference type="PANTHER" id="PTHR47678">
    <property type="entry name" value="TETRATRICOPEPTIDE REPEAT PROTEIN 31"/>
    <property type="match status" value="1"/>
</dbReference>
<protein>
    <submittedName>
        <fullName evidence="13">Uncharacterized protein</fullName>
    </submittedName>
</protein>
<evidence type="ECO:0000259" key="12">
    <source>
        <dbReference type="PROSITE" id="PS50835"/>
    </source>
</evidence>
<comment type="caution">
    <text evidence="13">The sequence shown here is derived from an EMBL/GenBank/DDBJ whole genome shotgun (WGS) entry which is preliminary data.</text>
</comment>
<dbReference type="InterPro" id="IPR013106">
    <property type="entry name" value="Ig_V-set"/>
</dbReference>
<dbReference type="InterPro" id="IPR003598">
    <property type="entry name" value="Ig_sub2"/>
</dbReference>
<keyword evidence="2" id="KW-0732">Signal</keyword>
<keyword evidence="10" id="KW-0812">Transmembrane</keyword>
<evidence type="ECO:0000259" key="11">
    <source>
        <dbReference type="PROSITE" id="PS50102"/>
    </source>
</evidence>
<feature type="region of interest" description="Disordered" evidence="9">
    <location>
        <begin position="116"/>
        <end position="221"/>
    </location>
</feature>
<feature type="domain" description="Ig-like" evidence="12">
    <location>
        <begin position="566"/>
        <end position="685"/>
    </location>
</feature>
<dbReference type="InterPro" id="IPR003599">
    <property type="entry name" value="Ig_sub"/>
</dbReference>
<feature type="transmembrane region" description="Helical" evidence="10">
    <location>
        <begin position="1022"/>
        <end position="1045"/>
    </location>
</feature>
<comment type="subcellular location">
    <subcellularLocation>
        <location evidence="1">Membrane</location>
    </subcellularLocation>
</comment>
<feature type="domain" description="Ig-like" evidence="12">
    <location>
        <begin position="688"/>
        <end position="805"/>
    </location>
</feature>
<evidence type="ECO:0000313" key="14">
    <source>
        <dbReference type="Proteomes" id="UP000579812"/>
    </source>
</evidence>
<dbReference type="PROSITE" id="PS50102">
    <property type="entry name" value="RRM"/>
    <property type="match status" value="1"/>
</dbReference>
<dbReference type="InterPro" id="IPR007110">
    <property type="entry name" value="Ig-like_dom"/>
</dbReference>
<feature type="region of interest" description="Disordered" evidence="9">
    <location>
        <begin position="460"/>
        <end position="482"/>
    </location>
</feature>
<feature type="compositionally biased region" description="Basic and acidic residues" evidence="9">
    <location>
        <begin position="242"/>
        <end position="251"/>
    </location>
</feature>
<dbReference type="EMBL" id="JAAMOB010000013">
    <property type="protein sequence ID" value="KAF4105602.1"/>
    <property type="molecule type" value="Genomic_DNA"/>
</dbReference>
<dbReference type="SMART" id="SM00409">
    <property type="entry name" value="IG"/>
    <property type="match status" value="2"/>
</dbReference>
<dbReference type="FunFam" id="2.60.40.10:FF:000142">
    <property type="entry name" value="V-set domain-containing T-cell activation inhibitor 1"/>
    <property type="match status" value="2"/>
</dbReference>